<evidence type="ECO:0000259" key="6">
    <source>
        <dbReference type="PROSITE" id="PS51007"/>
    </source>
</evidence>
<protein>
    <submittedName>
        <fullName evidence="7">Cytochrome C</fullName>
    </submittedName>
</protein>
<evidence type="ECO:0000256" key="3">
    <source>
        <dbReference type="ARBA" id="ARBA00023004"/>
    </source>
</evidence>
<keyword evidence="3 4" id="KW-0408">Iron</keyword>
<keyword evidence="5" id="KW-0732">Signal</keyword>
<dbReference type="OrthoDB" id="9811281at2"/>
<dbReference type="GO" id="GO:0009055">
    <property type="term" value="F:electron transfer activity"/>
    <property type="evidence" value="ECO:0007669"/>
    <property type="project" value="InterPro"/>
</dbReference>
<evidence type="ECO:0000313" key="8">
    <source>
        <dbReference type="Proteomes" id="UP000295443"/>
    </source>
</evidence>
<comment type="caution">
    <text evidence="7">The sequence shown here is derived from an EMBL/GenBank/DDBJ whole genome shotgun (WGS) entry which is preliminary data.</text>
</comment>
<dbReference type="RefSeq" id="WP_131446706.1">
    <property type="nucleotide sequence ID" value="NZ_SJZB01000032.1"/>
</dbReference>
<dbReference type="Proteomes" id="UP000295443">
    <property type="component" value="Unassembled WGS sequence"/>
</dbReference>
<dbReference type="GO" id="GO:0046872">
    <property type="term" value="F:metal ion binding"/>
    <property type="evidence" value="ECO:0007669"/>
    <property type="project" value="UniProtKB-KW"/>
</dbReference>
<keyword evidence="1 4" id="KW-0349">Heme</keyword>
<name>A0A4R1BD11_9PROT</name>
<organism evidence="7 8">
    <name type="scientific">Parasulfuritortus cantonensis</name>
    <dbReference type="NCBI Taxonomy" id="2528202"/>
    <lineage>
        <taxon>Bacteria</taxon>
        <taxon>Pseudomonadati</taxon>
        <taxon>Pseudomonadota</taxon>
        <taxon>Betaproteobacteria</taxon>
        <taxon>Nitrosomonadales</taxon>
        <taxon>Thiobacillaceae</taxon>
        <taxon>Parasulfuritortus</taxon>
    </lineage>
</organism>
<accession>A0A4R1BD11</accession>
<dbReference type="AlphaFoldDB" id="A0A4R1BD11"/>
<evidence type="ECO:0000256" key="5">
    <source>
        <dbReference type="SAM" id="SignalP"/>
    </source>
</evidence>
<evidence type="ECO:0000313" key="7">
    <source>
        <dbReference type="EMBL" id="TCJ14976.1"/>
    </source>
</evidence>
<dbReference type="PROSITE" id="PS51007">
    <property type="entry name" value="CYTC"/>
    <property type="match status" value="1"/>
</dbReference>
<evidence type="ECO:0000256" key="4">
    <source>
        <dbReference type="PROSITE-ProRule" id="PRU00433"/>
    </source>
</evidence>
<dbReference type="Gene3D" id="1.10.760.10">
    <property type="entry name" value="Cytochrome c-like domain"/>
    <property type="match status" value="1"/>
</dbReference>
<sequence length="171" mass="18272">MQHPRRGLAAFLVSALCAPAAWSAGTAQDAKLAEHGRYLVQVSGCNDCHTPGYLQNDGKAPAAQWLTGSAVGFQGPWGTSYPSNLRLLADRLSEAQWLARVRQPMRPPMPWFNLKAMSERDLLAIYRYLRAAGPAGAPAPAAAAPGVQVATPYFDFTPKNLPSQVSSAGKP</sequence>
<feature type="chain" id="PRO_5020587393" evidence="5">
    <location>
        <begin position="24"/>
        <end position="171"/>
    </location>
</feature>
<keyword evidence="2 4" id="KW-0479">Metal-binding</keyword>
<dbReference type="InterPro" id="IPR036909">
    <property type="entry name" value="Cyt_c-like_dom_sf"/>
</dbReference>
<gene>
    <name evidence="7" type="ORF">EZJ19_08845</name>
</gene>
<dbReference type="InterPro" id="IPR009056">
    <property type="entry name" value="Cyt_c-like_dom"/>
</dbReference>
<feature type="signal peptide" evidence="5">
    <location>
        <begin position="1"/>
        <end position="23"/>
    </location>
</feature>
<keyword evidence="8" id="KW-1185">Reference proteome</keyword>
<evidence type="ECO:0000256" key="1">
    <source>
        <dbReference type="ARBA" id="ARBA00022617"/>
    </source>
</evidence>
<evidence type="ECO:0000256" key="2">
    <source>
        <dbReference type="ARBA" id="ARBA00022723"/>
    </source>
</evidence>
<proteinExistence type="predicted"/>
<dbReference type="GO" id="GO:0020037">
    <property type="term" value="F:heme binding"/>
    <property type="evidence" value="ECO:0007669"/>
    <property type="project" value="InterPro"/>
</dbReference>
<dbReference type="SUPFAM" id="SSF46626">
    <property type="entry name" value="Cytochrome c"/>
    <property type="match status" value="1"/>
</dbReference>
<dbReference type="EMBL" id="SJZB01000032">
    <property type="protein sequence ID" value="TCJ14976.1"/>
    <property type="molecule type" value="Genomic_DNA"/>
</dbReference>
<feature type="domain" description="Cytochrome c" evidence="6">
    <location>
        <begin position="31"/>
        <end position="133"/>
    </location>
</feature>
<reference evidence="7 8" key="1">
    <citation type="submission" date="2019-03" db="EMBL/GenBank/DDBJ databases">
        <title>Genome sequence of Thiobacillaceae bacterium LSR1, a sulfur-oxidizing bacterium isolated from freshwater sediment.</title>
        <authorList>
            <person name="Li S."/>
        </authorList>
    </citation>
    <scope>NUCLEOTIDE SEQUENCE [LARGE SCALE GENOMIC DNA]</scope>
    <source>
        <strain evidence="7 8">LSR1</strain>
    </source>
</reference>